<protein>
    <recommendedName>
        <fullName evidence="5">ATP/GTP-binding protein</fullName>
    </recommendedName>
</protein>
<dbReference type="AlphaFoldDB" id="A0A561EYM8"/>
<dbReference type="RefSeq" id="WP_145795228.1">
    <property type="nucleotide sequence ID" value="NZ_BAAABR010000047.1"/>
</dbReference>
<dbReference type="OrthoDB" id="3742379at2"/>
<dbReference type="Proteomes" id="UP000318416">
    <property type="component" value="Unassembled WGS sequence"/>
</dbReference>
<feature type="chain" id="PRO_5022223955" description="ATP/GTP-binding protein" evidence="2">
    <location>
        <begin position="29"/>
        <end position="316"/>
    </location>
</feature>
<organism evidence="3 4">
    <name type="scientific">Kitasatospora atroaurantiaca</name>
    <dbReference type="NCBI Taxonomy" id="285545"/>
    <lineage>
        <taxon>Bacteria</taxon>
        <taxon>Bacillati</taxon>
        <taxon>Actinomycetota</taxon>
        <taxon>Actinomycetes</taxon>
        <taxon>Kitasatosporales</taxon>
        <taxon>Streptomycetaceae</taxon>
        <taxon>Kitasatospora</taxon>
    </lineage>
</organism>
<feature type="compositionally biased region" description="Gly residues" evidence="1">
    <location>
        <begin position="63"/>
        <end position="72"/>
    </location>
</feature>
<name>A0A561EYM8_9ACTN</name>
<keyword evidence="4" id="KW-1185">Reference proteome</keyword>
<evidence type="ECO:0000313" key="4">
    <source>
        <dbReference type="Proteomes" id="UP000318416"/>
    </source>
</evidence>
<keyword evidence="2" id="KW-0732">Signal</keyword>
<evidence type="ECO:0008006" key="5">
    <source>
        <dbReference type="Google" id="ProtNLM"/>
    </source>
</evidence>
<gene>
    <name evidence="3" type="ORF">FB465_5871</name>
</gene>
<feature type="region of interest" description="Disordered" evidence="1">
    <location>
        <begin position="55"/>
        <end position="74"/>
    </location>
</feature>
<comment type="caution">
    <text evidence="3">The sequence shown here is derived from an EMBL/GenBank/DDBJ whole genome shotgun (WGS) entry which is preliminary data.</text>
</comment>
<feature type="signal peptide" evidence="2">
    <location>
        <begin position="1"/>
        <end position="28"/>
    </location>
</feature>
<evidence type="ECO:0000313" key="3">
    <source>
        <dbReference type="EMBL" id="TWE20713.1"/>
    </source>
</evidence>
<evidence type="ECO:0000256" key="1">
    <source>
        <dbReference type="SAM" id="MobiDB-lite"/>
    </source>
</evidence>
<dbReference type="EMBL" id="VIVR01000001">
    <property type="protein sequence ID" value="TWE20713.1"/>
    <property type="molecule type" value="Genomic_DNA"/>
</dbReference>
<proteinExistence type="predicted"/>
<sequence length="316" mass="33039">MLKSVWRLLIAAVMLLGLTVALNPSAVADPSGGPGGGVTPCKNLYICVIVTEPGGTPSPGSTNPGGSGGDDGGVQMCSWNGQQWPCWDDSLGWFNASDGCYYHRSEPQPPADDPAWDGHDPSSGAVYEVNCRGVGGQLTPKPPMFFAQPPGGAPPPDRPVDLGWRAIRKIQLAAPQLRTAPTGTAVVGLPVWLWYDRTPATVGPLSATAPGRTLSVTATATLVNVHWDTGVGAGVDCTTPGTAYRPEAGSSRSPDCGYVYDTSSAQQKDGQFFLTATLTWRVTAVRSDTGAQVLGFDYQVASDTLPLRVGEVQVLN</sequence>
<reference evidence="3 4" key="1">
    <citation type="submission" date="2019-06" db="EMBL/GenBank/DDBJ databases">
        <title>Sequencing the genomes of 1000 actinobacteria strains.</title>
        <authorList>
            <person name="Klenk H.-P."/>
        </authorList>
    </citation>
    <scope>NUCLEOTIDE SEQUENCE [LARGE SCALE GENOMIC DNA]</scope>
    <source>
        <strain evidence="3 4">DSM 41649</strain>
    </source>
</reference>
<accession>A0A561EYM8</accession>
<evidence type="ECO:0000256" key="2">
    <source>
        <dbReference type="SAM" id="SignalP"/>
    </source>
</evidence>